<dbReference type="PANTHER" id="PTHR38733">
    <property type="entry name" value="PROTEIN MCRC"/>
    <property type="match status" value="1"/>
</dbReference>
<organism evidence="1 2">
    <name type="scientific">Maribacter aurantiacus</name>
    <dbReference type="NCBI Taxonomy" id="1882343"/>
    <lineage>
        <taxon>Bacteria</taxon>
        <taxon>Pseudomonadati</taxon>
        <taxon>Bacteroidota</taxon>
        <taxon>Flavobacteriia</taxon>
        <taxon>Flavobacteriales</taxon>
        <taxon>Flavobacteriaceae</taxon>
        <taxon>Maribacter</taxon>
    </lineage>
</organism>
<name>A0A5R8M7S0_9FLAO</name>
<comment type="caution">
    <text evidence="1">The sequence shown here is derived from an EMBL/GenBank/DDBJ whole genome shotgun (WGS) entry which is preliminary data.</text>
</comment>
<dbReference type="RefSeq" id="WP_138258028.1">
    <property type="nucleotide sequence ID" value="NZ_VBUK01000004.1"/>
</dbReference>
<dbReference type="InterPro" id="IPR019292">
    <property type="entry name" value="McrC"/>
</dbReference>
<evidence type="ECO:0000313" key="2">
    <source>
        <dbReference type="Proteomes" id="UP000308382"/>
    </source>
</evidence>
<dbReference type="OrthoDB" id="828100at2"/>
<keyword evidence="2" id="KW-1185">Reference proteome</keyword>
<dbReference type="AlphaFoldDB" id="A0A5R8M7S0"/>
<gene>
    <name evidence="1" type="ORF">FEK29_08615</name>
</gene>
<dbReference type="Pfam" id="PF10117">
    <property type="entry name" value="McrBC"/>
    <property type="match status" value="1"/>
</dbReference>
<sequence>MKPSLQLIQLTEHVDNLHTTIEGLSGTCYFKGQEVDLRNRPQLPCYTINEYGISSNYYIGVDWLSTKRKCAIHISPKLNTEDHETAYLKMLLACLNDPKASRYLSSIYEIKLNSEAIEINQSQDVLSPILAIQFLHLVKQLVKKGLRKAYYNETHSLHSRIKGKLLISQTIKQHTVKNEPLKAQCSYDVFGLNHPENQLLKAALLFVQSYLNKFKQYSDLVAPIVSYCLPAFQQVKVPKDLRNLRSFKSSPFFSNYKEALTIARIILDQFGNVVRTTETGKIKTLPYWVNMALLFELYVYTLLRKKFGNQVLYQYKANYQELDFLLRTEDVKLVIDTKYKPRYTTSPINKEDVRQLSGYSRIKKVRTHLKVTENELVKCLIIYSNKHNNNTIEPELNFENMEEEPRYEGIFKLGVSLPWINP</sequence>
<evidence type="ECO:0000313" key="1">
    <source>
        <dbReference type="EMBL" id="TLF44819.1"/>
    </source>
</evidence>
<dbReference type="Proteomes" id="UP000308382">
    <property type="component" value="Unassembled WGS sequence"/>
</dbReference>
<dbReference type="EMBL" id="VBUK01000004">
    <property type="protein sequence ID" value="TLF44819.1"/>
    <property type="molecule type" value="Genomic_DNA"/>
</dbReference>
<dbReference type="PANTHER" id="PTHR38733:SF1">
    <property type="entry name" value="TYPE IV METHYL-DIRECTED RESTRICTION ENZYME ECOKMCRBC"/>
    <property type="match status" value="1"/>
</dbReference>
<protein>
    <recommendedName>
        <fullName evidence="3">Restriction endonuclease</fullName>
    </recommendedName>
</protein>
<reference evidence="1 2" key="1">
    <citation type="journal article" date="2017" name="Int. J. Syst. Evol. Microbiol.">
        <title>Maripseudobacter aurantiacus gen. nov., sp. nov., a novel member of the family Flavobacteriaceae isolated from a sedimentation basin.</title>
        <authorList>
            <person name="Chen C."/>
            <person name="Su Y."/>
            <person name="Tao T."/>
            <person name="Fu G."/>
            <person name="Zhang C."/>
            <person name="Sun C."/>
            <person name="Zhang X."/>
            <person name="Wu M."/>
        </authorList>
    </citation>
    <scope>NUCLEOTIDE SEQUENCE [LARGE SCALE GENOMIC DNA]</scope>
    <source>
        <strain evidence="2">CDA4</strain>
    </source>
</reference>
<evidence type="ECO:0008006" key="3">
    <source>
        <dbReference type="Google" id="ProtNLM"/>
    </source>
</evidence>
<proteinExistence type="predicted"/>
<accession>A0A5R8M7S0</accession>